<keyword evidence="1" id="KW-0472">Membrane</keyword>
<dbReference type="SUPFAM" id="SSF55785">
    <property type="entry name" value="PYP-like sensor domain (PAS domain)"/>
    <property type="match status" value="2"/>
</dbReference>
<dbReference type="PROSITE" id="PS50112">
    <property type="entry name" value="PAS"/>
    <property type="match status" value="1"/>
</dbReference>
<dbReference type="EMBL" id="JAAGAA010000005">
    <property type="protein sequence ID" value="NDV12670.1"/>
    <property type="molecule type" value="Genomic_DNA"/>
</dbReference>
<feature type="transmembrane region" description="Helical" evidence="1">
    <location>
        <begin position="116"/>
        <end position="136"/>
    </location>
</feature>
<dbReference type="InterPro" id="IPR035919">
    <property type="entry name" value="EAL_sf"/>
</dbReference>
<evidence type="ECO:0000313" key="6">
    <source>
        <dbReference type="EMBL" id="NDV12670.1"/>
    </source>
</evidence>
<dbReference type="Gene3D" id="3.30.450.20">
    <property type="entry name" value="PAS domain"/>
    <property type="match status" value="2"/>
</dbReference>
<sequence>MPPLPRLARRLSGCYPSWRLAALLTVLFAAGGLLPSGRFFAAPASYLPLHTLLEFVAMLVAVMVSTLAWSLRRETDNRPRLLLGAGFLAAGLLDFGHVLSYAGMPPLVTASGPEKAINFWLMARAASALALLAVALKPGGHWSGRRAGAAYLAAGACALLCGAAVLYHPYLFPRTFEAGQGLTPFKIFAEYAISGVYGLAAWLFARRALARHDTLSAAFAAAAWIFALAELFFTLYSDVTDLFNLLGHLYKVAASVLVYRAVFVSGVLYPYRALAFERGRFRALFDTIPDPVWLKAPDGRYLACNAAFERLYGWSEAKIKGQTDYDFVDAAQADAFTAYDRRAAAAGQPLLNEEWLTFAADGYRGLFETTKTPMRDMDGGLLGILGIAHDVSARKRAEEGLRESEQHYRTLADSGSALIWTSGADTGFDFVNARWRVFTGQSLQMAAGEGWLAAVHPEDRDAALAGYRAAFAARKRLFTQLRLLPAQGEARWFSVDASPRYSRHGDFLGYIAYCLDISEQKAAEAEIEQLAYYDALTGLPNRRLLADRLERALLGSVRRGSQAALLMIDLDNFKALNDTQGHAAGDRLLAQVGLRLLASVRANDTVARLGGDEFVVIAEDLGQGDAAWQAAGCIAGKLVSALAAPFELEGSDAGAKPCEYRCSASIGVVLTDAPLSVDELMKRADAAMYRAKSGGRNRYALFDPDMLAALVRRTALESALRKAVDEARITCHLQAQVGAAGRVVGAEVLARWHDEAFGTVPPGEFIPLAEACGLIETLGDQVLSLACDRLRAWENEPVLGRLPLSVNVSARQFEQEGFAARVLALAAGVEARLVIELTESVLIDEPQRVIECMQALAAHGVRFSLDDFGTGYSSLAYLKRLPLSELKIDQAFVRDIHRDGNGAAIARTVLALGESLGLAVLAEGVENAEEYHALAQAGCTLFQGYWFGRPEAPDAFEARVREAAAMPA</sequence>
<keyword evidence="7" id="KW-1185">Reference proteome</keyword>
<dbReference type="Pfam" id="PF08447">
    <property type="entry name" value="PAS_3"/>
    <property type="match status" value="1"/>
</dbReference>
<feature type="transmembrane region" description="Helical" evidence="1">
    <location>
        <begin position="51"/>
        <end position="69"/>
    </location>
</feature>
<gene>
    <name evidence="6" type="ORF">GZH52_07630</name>
</gene>
<feature type="transmembrane region" description="Helical" evidence="1">
    <location>
        <begin position="81"/>
        <end position="104"/>
    </location>
</feature>
<dbReference type="NCBIfam" id="TIGR00229">
    <property type="entry name" value="sensory_box"/>
    <property type="match status" value="2"/>
</dbReference>
<dbReference type="InterPro" id="IPR000700">
    <property type="entry name" value="PAS-assoc_C"/>
</dbReference>
<dbReference type="Pfam" id="PF08448">
    <property type="entry name" value="PAS_4"/>
    <property type="match status" value="1"/>
</dbReference>
<dbReference type="PROSITE" id="PS50113">
    <property type="entry name" value="PAC"/>
    <property type="match status" value="2"/>
</dbReference>
<feature type="domain" description="PAC" evidence="3">
    <location>
        <begin position="351"/>
        <end position="403"/>
    </location>
</feature>
<dbReference type="PROSITE" id="PS50887">
    <property type="entry name" value="GGDEF"/>
    <property type="match status" value="1"/>
</dbReference>
<organism evidence="6 7">
    <name type="scientific">Crenobacter caeni</name>
    <dbReference type="NCBI Taxonomy" id="2705474"/>
    <lineage>
        <taxon>Bacteria</taxon>
        <taxon>Pseudomonadati</taxon>
        <taxon>Pseudomonadota</taxon>
        <taxon>Betaproteobacteria</taxon>
        <taxon>Neisseriales</taxon>
        <taxon>Neisseriaceae</taxon>
        <taxon>Crenobacter</taxon>
    </lineage>
</organism>
<feature type="transmembrane region" description="Helical" evidence="1">
    <location>
        <begin position="187"/>
        <end position="205"/>
    </location>
</feature>
<feature type="domain" description="EAL" evidence="4">
    <location>
        <begin position="713"/>
        <end position="964"/>
    </location>
</feature>
<dbReference type="Gene3D" id="3.20.20.450">
    <property type="entry name" value="EAL domain"/>
    <property type="match status" value="1"/>
</dbReference>
<dbReference type="InterPro" id="IPR000160">
    <property type="entry name" value="GGDEF_dom"/>
</dbReference>
<dbReference type="AlphaFoldDB" id="A0A6B2KRA6"/>
<dbReference type="SUPFAM" id="SSF55073">
    <property type="entry name" value="Nucleotide cyclase"/>
    <property type="match status" value="1"/>
</dbReference>
<feature type="domain" description="PAC" evidence="3">
    <location>
        <begin position="477"/>
        <end position="529"/>
    </location>
</feature>
<proteinExistence type="predicted"/>
<dbReference type="NCBIfam" id="TIGR00254">
    <property type="entry name" value="GGDEF"/>
    <property type="match status" value="1"/>
</dbReference>
<feature type="transmembrane region" description="Helical" evidence="1">
    <location>
        <begin position="217"/>
        <end position="236"/>
    </location>
</feature>
<dbReference type="RefSeq" id="WP_163315882.1">
    <property type="nucleotide sequence ID" value="NZ_JAAGAA010000005.1"/>
</dbReference>
<dbReference type="PANTHER" id="PTHR44757">
    <property type="entry name" value="DIGUANYLATE CYCLASE DGCP"/>
    <property type="match status" value="1"/>
</dbReference>
<dbReference type="InterPro" id="IPR052155">
    <property type="entry name" value="Biofilm_reg_signaling"/>
</dbReference>
<evidence type="ECO:0000313" key="7">
    <source>
        <dbReference type="Proteomes" id="UP000482578"/>
    </source>
</evidence>
<dbReference type="InterPro" id="IPR013656">
    <property type="entry name" value="PAS_4"/>
</dbReference>
<dbReference type="SMART" id="SM00052">
    <property type="entry name" value="EAL"/>
    <property type="match status" value="1"/>
</dbReference>
<dbReference type="InterPro" id="IPR000014">
    <property type="entry name" value="PAS"/>
</dbReference>
<dbReference type="Pfam" id="PF00990">
    <property type="entry name" value="GGDEF"/>
    <property type="match status" value="1"/>
</dbReference>
<dbReference type="Pfam" id="PF00563">
    <property type="entry name" value="EAL"/>
    <property type="match status" value="1"/>
</dbReference>
<dbReference type="CDD" id="cd01948">
    <property type="entry name" value="EAL"/>
    <property type="match status" value="1"/>
</dbReference>
<dbReference type="SMART" id="SM00267">
    <property type="entry name" value="GGDEF"/>
    <property type="match status" value="1"/>
</dbReference>
<dbReference type="InterPro" id="IPR029787">
    <property type="entry name" value="Nucleotide_cyclase"/>
</dbReference>
<reference evidence="6 7" key="1">
    <citation type="submission" date="2020-02" db="EMBL/GenBank/DDBJ databases">
        <authorList>
            <person name="Yang Z."/>
        </authorList>
    </citation>
    <scope>NUCLEOTIDE SEQUENCE [LARGE SCALE GENOMIC DNA]</scope>
    <source>
        <strain evidence="6 7">HX-7-9</strain>
    </source>
</reference>
<dbReference type="Pfam" id="PF17159">
    <property type="entry name" value="MASE3"/>
    <property type="match status" value="1"/>
</dbReference>
<feature type="transmembrane region" description="Helical" evidence="1">
    <location>
        <begin position="148"/>
        <end position="167"/>
    </location>
</feature>
<dbReference type="InterPro" id="IPR013655">
    <property type="entry name" value="PAS_fold_3"/>
</dbReference>
<dbReference type="InterPro" id="IPR001633">
    <property type="entry name" value="EAL_dom"/>
</dbReference>
<keyword evidence="1" id="KW-1133">Transmembrane helix</keyword>
<dbReference type="SMART" id="SM00091">
    <property type="entry name" value="PAS"/>
    <property type="match status" value="2"/>
</dbReference>
<accession>A0A6B2KRA6</accession>
<evidence type="ECO:0000259" key="5">
    <source>
        <dbReference type="PROSITE" id="PS50887"/>
    </source>
</evidence>
<evidence type="ECO:0000259" key="2">
    <source>
        <dbReference type="PROSITE" id="PS50112"/>
    </source>
</evidence>
<dbReference type="CDD" id="cd01949">
    <property type="entry name" value="GGDEF"/>
    <property type="match status" value="1"/>
</dbReference>
<dbReference type="PROSITE" id="PS50883">
    <property type="entry name" value="EAL"/>
    <property type="match status" value="1"/>
</dbReference>
<comment type="caution">
    <text evidence="6">The sequence shown here is derived from an EMBL/GenBank/DDBJ whole genome shotgun (WGS) entry which is preliminary data.</text>
</comment>
<dbReference type="SMART" id="SM00086">
    <property type="entry name" value="PAC"/>
    <property type="match status" value="2"/>
</dbReference>
<dbReference type="PANTHER" id="PTHR44757:SF2">
    <property type="entry name" value="BIOFILM ARCHITECTURE MAINTENANCE PROTEIN MBAA"/>
    <property type="match status" value="1"/>
</dbReference>
<dbReference type="Gene3D" id="3.30.70.270">
    <property type="match status" value="1"/>
</dbReference>
<keyword evidence="1" id="KW-0812">Transmembrane</keyword>
<dbReference type="InterPro" id="IPR035965">
    <property type="entry name" value="PAS-like_dom_sf"/>
</dbReference>
<dbReference type="SUPFAM" id="SSF141868">
    <property type="entry name" value="EAL domain-like"/>
    <property type="match status" value="1"/>
</dbReference>
<evidence type="ECO:0000256" key="1">
    <source>
        <dbReference type="SAM" id="Phobius"/>
    </source>
</evidence>
<feature type="domain" description="GGDEF" evidence="5">
    <location>
        <begin position="561"/>
        <end position="704"/>
    </location>
</feature>
<dbReference type="InterPro" id="IPR033425">
    <property type="entry name" value="MASE3"/>
</dbReference>
<protein>
    <submittedName>
        <fullName evidence="6">EAL domain-containing protein</fullName>
    </submittedName>
</protein>
<evidence type="ECO:0000259" key="4">
    <source>
        <dbReference type="PROSITE" id="PS50883"/>
    </source>
</evidence>
<evidence type="ECO:0000259" key="3">
    <source>
        <dbReference type="PROSITE" id="PS50113"/>
    </source>
</evidence>
<dbReference type="Proteomes" id="UP000482578">
    <property type="component" value="Unassembled WGS sequence"/>
</dbReference>
<dbReference type="InterPro" id="IPR001610">
    <property type="entry name" value="PAC"/>
</dbReference>
<name>A0A6B2KRA6_9NEIS</name>
<feature type="domain" description="PAS" evidence="2">
    <location>
        <begin position="277"/>
        <end position="347"/>
    </location>
</feature>
<dbReference type="CDD" id="cd00130">
    <property type="entry name" value="PAS"/>
    <property type="match status" value="2"/>
</dbReference>
<dbReference type="InterPro" id="IPR043128">
    <property type="entry name" value="Rev_trsase/Diguanyl_cyclase"/>
</dbReference>